<dbReference type="EMBL" id="MK801723">
    <property type="protein sequence ID" value="QDF17430.1"/>
    <property type="molecule type" value="Genomic_DNA"/>
</dbReference>
<name>A0A4Y6EFF0_9CAUD</name>
<dbReference type="KEGG" id="vg:77950897"/>
<evidence type="ECO:0000256" key="1">
    <source>
        <dbReference type="SAM" id="MobiDB-lite"/>
    </source>
</evidence>
<dbReference type="GeneID" id="77950897"/>
<reference evidence="2 3" key="1">
    <citation type="submission" date="2019-04" db="EMBL/GenBank/DDBJ databases">
        <authorList>
            <person name="Alwine J.A."/>
            <person name="Grubb S.R."/>
            <person name="Haszto C.S."/>
            <person name="Molleti L.S."/>
            <person name="Simms M.O."/>
            <person name="Butela K.A."/>
            <person name="Garlena R.A."/>
            <person name="Russell D.A."/>
            <person name="Pope W.H."/>
            <person name="Jacobs-Sera D."/>
            <person name="Hatfull G.F."/>
        </authorList>
    </citation>
    <scope>NUCLEOTIDE SEQUENCE [LARGE SCALE GENOMIC DNA]</scope>
</reference>
<keyword evidence="3" id="KW-1185">Reference proteome</keyword>
<organism evidence="2 3">
    <name type="scientific">Gordonia phage Coeur</name>
    <dbReference type="NCBI Taxonomy" id="2571246"/>
    <lineage>
        <taxon>Viruses</taxon>
        <taxon>Duplodnaviria</taxon>
        <taxon>Heunggongvirae</taxon>
        <taxon>Uroviricota</taxon>
        <taxon>Caudoviricetes</taxon>
        <taxon>Coeurvirus</taxon>
        <taxon>Coeurvirus coeur</taxon>
    </lineage>
</organism>
<proteinExistence type="predicted"/>
<accession>A0A4Y6EFF0</accession>
<dbReference type="RefSeq" id="YP_010674583.1">
    <property type="nucleotide sequence ID" value="NC_070994.1"/>
</dbReference>
<protein>
    <submittedName>
        <fullName evidence="2">Uncharacterized protein</fullName>
    </submittedName>
</protein>
<feature type="region of interest" description="Disordered" evidence="1">
    <location>
        <begin position="77"/>
        <end position="97"/>
    </location>
</feature>
<evidence type="ECO:0000313" key="2">
    <source>
        <dbReference type="EMBL" id="QDF17430.1"/>
    </source>
</evidence>
<dbReference type="Proteomes" id="UP000318668">
    <property type="component" value="Segment"/>
</dbReference>
<evidence type="ECO:0000313" key="3">
    <source>
        <dbReference type="Proteomes" id="UP000318668"/>
    </source>
</evidence>
<gene>
    <name evidence="2" type="primary">12</name>
    <name evidence="2" type="ORF">SEA_COEUR_12</name>
</gene>
<sequence length="97" mass="10754">MAIQRIIIDVAMLDGTEHTGLVITTADRMQLAATARRHKWGTLQDDPDRSLTFLAWCAMRRLGLFAGTWDDFVNQSETITAPETEDVDPTRPAIPAG</sequence>